<comment type="caution">
    <text evidence="1">The sequence shown here is derived from an EMBL/GenBank/DDBJ whole genome shotgun (WGS) entry which is preliminary data.</text>
</comment>
<reference evidence="1" key="1">
    <citation type="journal article" date="2014" name="Front. Microbiol.">
        <title>High frequency of phylogenetically diverse reductive dehalogenase-homologous genes in deep subseafloor sedimentary metagenomes.</title>
        <authorList>
            <person name="Kawai M."/>
            <person name="Futagami T."/>
            <person name="Toyoda A."/>
            <person name="Takaki Y."/>
            <person name="Nishi S."/>
            <person name="Hori S."/>
            <person name="Arai W."/>
            <person name="Tsubouchi T."/>
            <person name="Morono Y."/>
            <person name="Uchiyama I."/>
            <person name="Ito T."/>
            <person name="Fujiyama A."/>
            <person name="Inagaki F."/>
            <person name="Takami H."/>
        </authorList>
    </citation>
    <scope>NUCLEOTIDE SEQUENCE</scope>
    <source>
        <strain evidence="1">Expedition CK06-06</strain>
    </source>
</reference>
<sequence>FWKQRYNDEFNFYYMAHPNWVWTGDYLSGLKNFKPTFLYSQYAKKFPQKTQKIFVGSMSEIAHWEPEWIEMVIEKVKQYPQHT</sequence>
<dbReference type="EMBL" id="BARW01041876">
    <property type="protein sequence ID" value="GAJ18674.1"/>
    <property type="molecule type" value="Genomic_DNA"/>
</dbReference>
<organism evidence="1">
    <name type="scientific">marine sediment metagenome</name>
    <dbReference type="NCBI Taxonomy" id="412755"/>
    <lineage>
        <taxon>unclassified sequences</taxon>
        <taxon>metagenomes</taxon>
        <taxon>ecological metagenomes</taxon>
    </lineage>
</organism>
<feature type="non-terminal residue" evidence="1">
    <location>
        <position position="1"/>
    </location>
</feature>
<name>X1UMB9_9ZZZZ</name>
<protein>
    <submittedName>
        <fullName evidence="1">Uncharacterized protein</fullName>
    </submittedName>
</protein>
<gene>
    <name evidence="1" type="ORF">S12H4_62429</name>
</gene>
<proteinExistence type="predicted"/>
<evidence type="ECO:0000313" key="1">
    <source>
        <dbReference type="EMBL" id="GAJ18674.1"/>
    </source>
</evidence>
<dbReference type="AlphaFoldDB" id="X1UMB9"/>
<feature type="non-terminal residue" evidence="1">
    <location>
        <position position="83"/>
    </location>
</feature>
<accession>X1UMB9</accession>